<comment type="subcellular location">
    <subcellularLocation>
        <location evidence="1">Cell membrane</location>
        <topology evidence="1">Multi-pass membrane protein</topology>
    </subcellularLocation>
</comment>
<feature type="transmembrane region" description="Helical" evidence="8">
    <location>
        <begin position="157"/>
        <end position="174"/>
    </location>
</feature>
<dbReference type="GO" id="GO:0005886">
    <property type="term" value="C:plasma membrane"/>
    <property type="evidence" value="ECO:0007669"/>
    <property type="project" value="UniProtKB-SubCell"/>
</dbReference>
<evidence type="ECO:0000313" key="9">
    <source>
        <dbReference type="EMBL" id="EEU29653.1"/>
    </source>
</evidence>
<dbReference type="eggNOG" id="COG1301">
    <property type="taxonomic scope" value="Bacteria"/>
</dbReference>
<keyword evidence="4 8" id="KW-0812">Transmembrane</keyword>
<dbReference type="RefSeq" id="WP_006917386.1">
    <property type="nucleotide sequence ID" value="NZ_GG698806.1"/>
</dbReference>
<evidence type="ECO:0000256" key="5">
    <source>
        <dbReference type="ARBA" id="ARBA00022847"/>
    </source>
</evidence>
<dbReference type="EMBL" id="GG698806">
    <property type="protein sequence ID" value="EEU29653.1"/>
    <property type="molecule type" value="Genomic_DNA"/>
</dbReference>
<evidence type="ECO:0000256" key="8">
    <source>
        <dbReference type="SAM" id="Phobius"/>
    </source>
</evidence>
<feature type="transmembrane region" description="Helical" evidence="8">
    <location>
        <begin position="12"/>
        <end position="30"/>
    </location>
</feature>
<dbReference type="Pfam" id="PF00375">
    <property type="entry name" value="SDF"/>
    <property type="match status" value="1"/>
</dbReference>
<dbReference type="Proteomes" id="UP000003987">
    <property type="component" value="Unassembled WGS sequence"/>
</dbReference>
<accession>C7XXN3</accession>
<evidence type="ECO:0000256" key="7">
    <source>
        <dbReference type="ARBA" id="ARBA00023136"/>
    </source>
</evidence>
<evidence type="ECO:0000256" key="3">
    <source>
        <dbReference type="ARBA" id="ARBA00022475"/>
    </source>
</evidence>
<dbReference type="OrthoDB" id="9768885at2"/>
<keyword evidence="6 8" id="KW-1133">Transmembrane helix</keyword>
<dbReference type="GO" id="GO:0015293">
    <property type="term" value="F:symporter activity"/>
    <property type="evidence" value="ECO:0007669"/>
    <property type="project" value="UniProtKB-KW"/>
</dbReference>
<proteinExistence type="predicted"/>
<evidence type="ECO:0000256" key="1">
    <source>
        <dbReference type="ARBA" id="ARBA00004651"/>
    </source>
</evidence>
<keyword evidence="5" id="KW-0769">Symport</keyword>
<dbReference type="InterPro" id="IPR001991">
    <property type="entry name" value="Na-dicarboxylate_symporter"/>
</dbReference>
<dbReference type="STRING" id="575594.HMPREF0501_01447"/>
<keyword evidence="7 8" id="KW-0472">Membrane</keyword>
<dbReference type="SUPFAM" id="SSF118215">
    <property type="entry name" value="Proton glutamate symport protein"/>
    <property type="match status" value="1"/>
</dbReference>
<evidence type="ECO:0000256" key="4">
    <source>
        <dbReference type="ARBA" id="ARBA00022692"/>
    </source>
</evidence>
<name>C7XXN3_9LACO</name>
<dbReference type="HOGENOM" id="CLU_019375_7_0_9"/>
<dbReference type="Gene3D" id="1.10.3860.10">
    <property type="entry name" value="Sodium:dicarboxylate symporter"/>
    <property type="match status" value="1"/>
</dbReference>
<dbReference type="PRINTS" id="PR00173">
    <property type="entry name" value="EDTRNSPORT"/>
</dbReference>
<feature type="transmembrane region" description="Helical" evidence="8">
    <location>
        <begin position="50"/>
        <end position="70"/>
    </location>
</feature>
<evidence type="ECO:0000313" key="10">
    <source>
        <dbReference type="Proteomes" id="UP000003987"/>
    </source>
</evidence>
<reference evidence="9 10" key="1">
    <citation type="submission" date="2009-06" db="EMBL/GenBank/DDBJ databases">
        <title>The Genome Sequence of Lactobacillus coleohominis strain 101-4-CHN.</title>
        <authorList>
            <consortium name="The Broad Institute Genome Sequencing Platform"/>
            <person name="Ward D."/>
            <person name="Young S.K."/>
            <person name="Zeng Q."/>
            <person name="Koehrsen M."/>
            <person name="Alvarado L."/>
            <person name="Berlin A."/>
            <person name="Borenstein D."/>
            <person name="Chen Z."/>
            <person name="Engels R."/>
            <person name="Freedman E."/>
            <person name="Gellesch M."/>
            <person name="Goldberg J."/>
            <person name="Griggs A."/>
            <person name="Gujja S."/>
            <person name="Heiman D."/>
            <person name="Hepburn T."/>
            <person name="Howarth C."/>
            <person name="Jen D."/>
            <person name="Larson L."/>
            <person name="Lewis B."/>
            <person name="Mehta T."/>
            <person name="Park D."/>
            <person name="Pearson M."/>
            <person name="Roberts A."/>
            <person name="Saif S."/>
            <person name="Shea T."/>
            <person name="Shenoy N."/>
            <person name="Sisk P."/>
            <person name="Stolte C."/>
            <person name="Sykes S."/>
            <person name="Walk T."/>
            <person name="White J."/>
            <person name="Yandava C."/>
            <person name="Liu Y."/>
            <person name="Xu Q."/>
            <person name="Lander E."/>
            <person name="Nusbaum C."/>
            <person name="Galagan J."/>
            <person name="Birren B."/>
        </authorList>
    </citation>
    <scope>NUCLEOTIDE SEQUENCE [LARGE SCALE GENOMIC DNA]</scope>
    <source>
        <strain evidence="9 10">101-4-CHN</strain>
    </source>
</reference>
<feature type="transmembrane region" description="Helical" evidence="8">
    <location>
        <begin position="313"/>
        <end position="333"/>
    </location>
</feature>
<feature type="transmembrane region" description="Helical" evidence="8">
    <location>
        <begin position="228"/>
        <end position="252"/>
    </location>
</feature>
<dbReference type="AlphaFoldDB" id="C7XXN3"/>
<evidence type="ECO:0000256" key="6">
    <source>
        <dbReference type="ARBA" id="ARBA00022989"/>
    </source>
</evidence>
<dbReference type="InterPro" id="IPR036458">
    <property type="entry name" value="Na:dicarbo_symporter_sf"/>
</dbReference>
<dbReference type="PROSITE" id="PS00714">
    <property type="entry name" value="NA_DICARBOXYL_SYMP_2"/>
    <property type="match status" value="1"/>
</dbReference>
<gene>
    <name evidence="9" type="primary">gltT</name>
    <name evidence="9" type="ORF">HMPREF0501_01447</name>
</gene>
<dbReference type="PANTHER" id="PTHR42865:SF7">
    <property type="entry name" value="PROTON_GLUTAMATE-ASPARTATE SYMPORTER"/>
    <property type="match status" value="1"/>
</dbReference>
<protein>
    <submittedName>
        <fullName evidence="9">Proton/sodium-glutamate symport protein GltT</fullName>
    </submittedName>
</protein>
<feature type="transmembrane region" description="Helical" evidence="8">
    <location>
        <begin position="82"/>
        <end position="104"/>
    </location>
</feature>
<dbReference type="PANTHER" id="PTHR42865">
    <property type="entry name" value="PROTON/GLUTAMATE-ASPARTATE SYMPORTER"/>
    <property type="match status" value="1"/>
</dbReference>
<dbReference type="GO" id="GO:0006835">
    <property type="term" value="P:dicarboxylic acid transport"/>
    <property type="evidence" value="ECO:0007669"/>
    <property type="project" value="TreeGrafter"/>
</dbReference>
<evidence type="ECO:0000256" key="2">
    <source>
        <dbReference type="ARBA" id="ARBA00022448"/>
    </source>
</evidence>
<keyword evidence="10" id="KW-1185">Reference proteome</keyword>
<feature type="transmembrane region" description="Helical" evidence="8">
    <location>
        <begin position="195"/>
        <end position="216"/>
    </location>
</feature>
<feature type="transmembrane region" description="Helical" evidence="8">
    <location>
        <begin position="353"/>
        <end position="379"/>
    </location>
</feature>
<keyword evidence="3" id="KW-1003">Cell membrane</keyword>
<organism evidence="9 10">
    <name type="scientific">Limosilactobacillus coleohominis 101-4-CHN</name>
    <dbReference type="NCBI Taxonomy" id="575594"/>
    <lineage>
        <taxon>Bacteria</taxon>
        <taxon>Bacillati</taxon>
        <taxon>Bacillota</taxon>
        <taxon>Bacilli</taxon>
        <taxon>Lactobacillales</taxon>
        <taxon>Lactobacillaceae</taxon>
        <taxon>Limosilactobacillus</taxon>
    </lineage>
</organism>
<sequence length="429" mass="46905">MKHYRISRLSLGWQIFIGLIAGIICGVIFYKNQSAIVVMQSLGTIFLRLIQMIVMPIVISCLTVGIANIGDFHKLGRIGGKTIIYFEVLTTIAIIVGLIVANLAHPGSFIDIKSLHATDISKYMATAKAAKGHTGFWDQILAIIPTNIFKSISDGDMMPVIFFSVFFGLGLAAIGEQGKIVVQFLNSVSEVMFKVTNWVMKYAPIGVFGLIGMTIAEMGLKALLPLGYFVLLAYLTMIFFCVVVLGIVAKMFHLHYWKTMRAIWEEIVLAFSTASSEVTLPRLIEKSQKMGVEKGIASFVIPTGYTFNLDGSAIYQSLAAIFLAQAYGIHLTWEHQFTLLIVLMITSKGMAGVPGASFVVLLASVSTIGVPVAGLTFIAGIDRFVDMGRTVVNVVGNSIATLVIGESEHELDREQYIEYLDSFDKKKAS</sequence>
<dbReference type="InterPro" id="IPR018107">
    <property type="entry name" value="Na-dicarboxylate_symporter_CS"/>
</dbReference>
<keyword evidence="2" id="KW-0813">Transport</keyword>
<dbReference type="FunFam" id="1.10.3860.10:FF:000001">
    <property type="entry name" value="C4-dicarboxylate transport protein"/>
    <property type="match status" value="1"/>
</dbReference>